<feature type="transmembrane region" description="Helical" evidence="10">
    <location>
        <begin position="246"/>
        <end position="264"/>
    </location>
</feature>
<evidence type="ECO:0000313" key="12">
    <source>
        <dbReference type="EMBL" id="TDM12131.1"/>
    </source>
</evidence>
<dbReference type="PANTHER" id="PTHR40074:SF2">
    <property type="entry name" value="O-ACETYLTRANSFERASE WECH"/>
    <property type="match status" value="1"/>
</dbReference>
<organism evidence="12 13">
    <name type="scientific">Macrococcus lamae</name>
    <dbReference type="NCBI Taxonomy" id="198484"/>
    <lineage>
        <taxon>Bacteria</taxon>
        <taxon>Bacillati</taxon>
        <taxon>Bacillota</taxon>
        <taxon>Bacilli</taxon>
        <taxon>Bacillales</taxon>
        <taxon>Staphylococcaceae</taxon>
        <taxon>Macrococcus</taxon>
    </lineage>
</organism>
<proteinExistence type="inferred from homology"/>
<feature type="transmembrane region" description="Helical" evidence="10">
    <location>
        <begin position="119"/>
        <end position="140"/>
    </location>
</feature>
<comment type="subcellular location">
    <subcellularLocation>
        <location evidence="1">Cell membrane</location>
        <topology evidence="1">Multi-pass membrane protein</topology>
    </subcellularLocation>
</comment>
<feature type="transmembrane region" description="Helical" evidence="10">
    <location>
        <begin position="276"/>
        <end position="298"/>
    </location>
</feature>
<keyword evidence="4 10" id="KW-0812">Transmembrane</keyword>
<dbReference type="Pfam" id="PF01757">
    <property type="entry name" value="Acyl_transf_3"/>
    <property type="match status" value="1"/>
</dbReference>
<dbReference type="GO" id="GO:0005886">
    <property type="term" value="C:plasma membrane"/>
    <property type="evidence" value="ECO:0007669"/>
    <property type="project" value="UniProtKB-SubCell"/>
</dbReference>
<dbReference type="OrthoDB" id="65129at2"/>
<feature type="transmembrane region" description="Helical" evidence="10">
    <location>
        <begin position="180"/>
        <end position="205"/>
    </location>
</feature>
<gene>
    <name evidence="12" type="ORF">ERX29_04770</name>
</gene>
<dbReference type="GO" id="GO:0016413">
    <property type="term" value="F:O-acetyltransferase activity"/>
    <property type="evidence" value="ECO:0007669"/>
    <property type="project" value="TreeGrafter"/>
</dbReference>
<evidence type="ECO:0000313" key="13">
    <source>
        <dbReference type="Proteomes" id="UP000294802"/>
    </source>
</evidence>
<evidence type="ECO:0000256" key="6">
    <source>
        <dbReference type="ARBA" id="ARBA00023136"/>
    </source>
</evidence>
<comment type="caution">
    <text evidence="12">The sequence shown here is derived from an EMBL/GenBank/DDBJ whole genome shotgun (WGS) entry which is preliminary data.</text>
</comment>
<protein>
    <recommendedName>
        <fullName evidence="7">Probable poly-beta-1,6-N-acetyl-D-glucosamine export protein</fullName>
    </recommendedName>
    <alternativeName>
        <fullName evidence="9">Biofilm polysaccharide intercellular adhesin export protein</fullName>
    </alternativeName>
    <alternativeName>
        <fullName evidence="8">Intercellular adhesion protein C</fullName>
    </alternativeName>
</protein>
<feature type="transmembrane region" description="Helical" evidence="10">
    <location>
        <begin position="152"/>
        <end position="168"/>
    </location>
</feature>
<dbReference type="PANTHER" id="PTHR40074">
    <property type="entry name" value="O-ACETYLTRANSFERASE WECH"/>
    <property type="match status" value="1"/>
</dbReference>
<evidence type="ECO:0000256" key="9">
    <source>
        <dbReference type="ARBA" id="ARBA00042839"/>
    </source>
</evidence>
<dbReference type="Proteomes" id="UP000294802">
    <property type="component" value="Unassembled WGS sequence"/>
</dbReference>
<evidence type="ECO:0000256" key="7">
    <source>
        <dbReference type="ARBA" id="ARBA00041028"/>
    </source>
</evidence>
<feature type="domain" description="Acyltransferase 3" evidence="11">
    <location>
        <begin position="8"/>
        <end position="324"/>
    </location>
</feature>
<evidence type="ECO:0000256" key="8">
    <source>
        <dbReference type="ARBA" id="ARBA00042402"/>
    </source>
</evidence>
<feature type="transmembrane region" description="Helical" evidence="10">
    <location>
        <begin position="217"/>
        <end position="234"/>
    </location>
</feature>
<evidence type="ECO:0000256" key="3">
    <source>
        <dbReference type="ARBA" id="ARBA00022475"/>
    </source>
</evidence>
<dbReference type="RefSeq" id="WP_133443554.1">
    <property type="nucleotide sequence ID" value="NZ_SCWB01000006.1"/>
</dbReference>
<dbReference type="AlphaFoldDB" id="A0A4R6BV33"/>
<evidence type="ECO:0000256" key="1">
    <source>
        <dbReference type="ARBA" id="ARBA00004651"/>
    </source>
</evidence>
<reference evidence="12 13" key="1">
    <citation type="submission" date="2019-01" db="EMBL/GenBank/DDBJ databases">
        <title>Draft genome sequences of the type strains of six Macrococcus species.</title>
        <authorList>
            <person name="Mazhar S."/>
            <person name="Altermann E."/>
            <person name="Hill C."/>
            <person name="Mcauliffe O."/>
        </authorList>
    </citation>
    <scope>NUCLEOTIDE SEQUENCE [LARGE SCALE GENOMIC DNA]</scope>
    <source>
        <strain evidence="12 13">CCM4815</strain>
    </source>
</reference>
<feature type="transmembrane region" description="Helical" evidence="10">
    <location>
        <begin position="45"/>
        <end position="66"/>
    </location>
</feature>
<name>A0A4R6BV33_9STAP</name>
<keyword evidence="13" id="KW-1185">Reference proteome</keyword>
<evidence type="ECO:0000259" key="11">
    <source>
        <dbReference type="Pfam" id="PF01757"/>
    </source>
</evidence>
<keyword evidence="5 10" id="KW-1133">Transmembrane helix</keyword>
<evidence type="ECO:0000256" key="2">
    <source>
        <dbReference type="ARBA" id="ARBA00007400"/>
    </source>
</evidence>
<accession>A0A4R6BV33</accession>
<evidence type="ECO:0000256" key="10">
    <source>
        <dbReference type="SAM" id="Phobius"/>
    </source>
</evidence>
<evidence type="ECO:0000256" key="4">
    <source>
        <dbReference type="ARBA" id="ARBA00022692"/>
    </source>
</evidence>
<comment type="similarity">
    <text evidence="2">Belongs to the acyltransferase 3 family.</text>
</comment>
<feature type="transmembrane region" description="Helical" evidence="10">
    <location>
        <begin position="78"/>
        <end position="99"/>
    </location>
</feature>
<evidence type="ECO:0000256" key="5">
    <source>
        <dbReference type="ARBA" id="ARBA00022989"/>
    </source>
</evidence>
<sequence length="347" mass="40625">MSVKPRRIELNYLRVFLCMLIITTHILTEYAVSNEPDDFQIKVLYWIRMIVIVGTPGFIILSQLLVTLNYKETLPRNYLISRVQFILLPYLVMGMFYSYSESEDRNISFMSQFYENIILGNWYGYFVIVIMQFYLLNYLIYKINPAILGSKLALILSIIVNAVYLYAYEFVEPVKTFMDAHYPISFNTFILGWISYYFIGSYIGLNYDAILEFLEKHLTLLLVGTVLSFLLFIFGREHDYWNVTSYNFATILYTACLFLLLIKFSTIFKTFMANTVAQVSAYSFFIYLLHPIILDAIFSYTQRFQGHTLIFIPITLLIVIGCCIGIGSVLKEFPIFKYVMGKQPYRL</sequence>
<dbReference type="GO" id="GO:0009246">
    <property type="term" value="P:enterobacterial common antigen biosynthetic process"/>
    <property type="evidence" value="ECO:0007669"/>
    <property type="project" value="TreeGrafter"/>
</dbReference>
<feature type="transmembrane region" description="Helical" evidence="10">
    <location>
        <begin position="12"/>
        <end position="33"/>
    </location>
</feature>
<keyword evidence="6 10" id="KW-0472">Membrane</keyword>
<keyword evidence="3" id="KW-1003">Cell membrane</keyword>
<feature type="transmembrane region" description="Helical" evidence="10">
    <location>
        <begin position="310"/>
        <end position="330"/>
    </location>
</feature>
<dbReference type="EMBL" id="SCWB01000006">
    <property type="protein sequence ID" value="TDM12131.1"/>
    <property type="molecule type" value="Genomic_DNA"/>
</dbReference>
<dbReference type="InterPro" id="IPR002656">
    <property type="entry name" value="Acyl_transf_3_dom"/>
</dbReference>